<evidence type="ECO:0000313" key="1">
    <source>
        <dbReference type="EMBL" id="SDG66507.1"/>
    </source>
</evidence>
<feature type="non-terminal residue" evidence="1">
    <location>
        <position position="130"/>
    </location>
</feature>
<sequence length="130" mass="14987">MSLTLNLTKEKEFSKYILPATFDNFTVSNNVTFTYIQAFKEKIGFNKILSSILSFKKAPNAVFQPAEIIDFMIDSVIQGNTRFLHMEQLRYDNAYTEIKGHKVPSEKVCRDLIKAMPESSLEELRLINKT</sequence>
<dbReference type="EMBL" id="FNBS01000110">
    <property type="protein sequence ID" value="SDG66507.1"/>
    <property type="molecule type" value="Genomic_DNA"/>
</dbReference>
<proteinExistence type="predicted"/>
<accession>A0A1G7W3J9</accession>
<organism evidence="1 2">
    <name type="scientific">Thermoanaerobacter thermohydrosulfuricus</name>
    <name type="common">Clostridium thermohydrosulfuricum</name>
    <dbReference type="NCBI Taxonomy" id="1516"/>
    <lineage>
        <taxon>Bacteria</taxon>
        <taxon>Bacillati</taxon>
        <taxon>Bacillota</taxon>
        <taxon>Clostridia</taxon>
        <taxon>Thermoanaerobacterales</taxon>
        <taxon>Thermoanaerobacteraceae</taxon>
        <taxon>Thermoanaerobacter</taxon>
    </lineage>
</organism>
<evidence type="ECO:0000313" key="2">
    <source>
        <dbReference type="Proteomes" id="UP000183404"/>
    </source>
</evidence>
<gene>
    <name evidence="1" type="ORF">SAMN04244560_02733</name>
</gene>
<dbReference type="Proteomes" id="UP000183404">
    <property type="component" value="Unassembled WGS sequence"/>
</dbReference>
<dbReference type="AlphaFoldDB" id="A0A1G7W3J9"/>
<reference evidence="1 2" key="1">
    <citation type="submission" date="2016-10" db="EMBL/GenBank/DDBJ databases">
        <authorList>
            <person name="de Groot N.N."/>
        </authorList>
    </citation>
    <scope>NUCLEOTIDE SEQUENCE [LARGE SCALE GENOMIC DNA]</scope>
    <source>
        <strain evidence="1 2">DSM 569</strain>
    </source>
</reference>
<protein>
    <submittedName>
        <fullName evidence="1">Uncharacterized protein</fullName>
    </submittedName>
</protein>
<name>A0A1G7W3J9_THETY</name>